<sequence>MPPRAPPSDWTPSLLSFNAAALPALPDITDSALRAKAATHKSALPSGTSRSSFAHRAAETKSNRRLEWVGDACLHWILSWATQKNYPKAVSGALSLAREKALRATSDPLSDHPVHLRQKIAADALEAHVGAVLEEALDPLRCSALLKWAEAFATSTVFPELDDIVRQSNDKFFQVAPQSVPAKRGPEPTTSEEIWRFDDEHRGKDGWTSTVWLNGRRIASGAGRKKLEAREAACSGMISRIAAAGRADDLVHLMEQVDNDLARQGGPSAGRSTM</sequence>
<dbReference type="SUPFAM" id="SSF69065">
    <property type="entry name" value="RNase III domain-like"/>
    <property type="match status" value="1"/>
</dbReference>
<dbReference type="Gene3D" id="1.10.1520.10">
    <property type="entry name" value="Ribonuclease III domain"/>
    <property type="match status" value="1"/>
</dbReference>
<name>A0AAV5GYN2_9BASI</name>
<dbReference type="Proteomes" id="UP001342314">
    <property type="component" value="Unassembled WGS sequence"/>
</dbReference>
<comment type="caution">
    <text evidence="2">The sequence shown here is derived from an EMBL/GenBank/DDBJ whole genome shotgun (WGS) entry which is preliminary data.</text>
</comment>
<evidence type="ECO:0000259" key="1">
    <source>
        <dbReference type="PROSITE" id="PS50142"/>
    </source>
</evidence>
<gene>
    <name evidence="2" type="ORF">Rhopal_007547-T1</name>
</gene>
<evidence type="ECO:0000313" key="3">
    <source>
        <dbReference type="Proteomes" id="UP001342314"/>
    </source>
</evidence>
<dbReference type="PROSITE" id="PS50142">
    <property type="entry name" value="RNASE_3_2"/>
    <property type="match status" value="1"/>
</dbReference>
<keyword evidence="3" id="KW-1185">Reference proteome</keyword>
<dbReference type="InterPro" id="IPR036389">
    <property type="entry name" value="RNase_III_sf"/>
</dbReference>
<feature type="domain" description="RNase III" evidence="1">
    <location>
        <begin position="52"/>
        <end position="103"/>
    </location>
</feature>
<reference evidence="2 3" key="1">
    <citation type="submission" date="2021-12" db="EMBL/GenBank/DDBJ databases">
        <title>High titer production of polyol ester of fatty acids by Rhodotorula paludigena BS15 towards product separation-free biomass refinery.</title>
        <authorList>
            <person name="Mano J."/>
            <person name="Ono H."/>
            <person name="Tanaka T."/>
            <person name="Naito K."/>
            <person name="Sushida H."/>
            <person name="Ike M."/>
            <person name="Tokuyasu K."/>
            <person name="Kitaoka M."/>
        </authorList>
    </citation>
    <scope>NUCLEOTIDE SEQUENCE [LARGE SCALE GENOMIC DNA]</scope>
    <source>
        <strain evidence="2 3">BS15</strain>
    </source>
</reference>
<dbReference type="GO" id="GO:0004525">
    <property type="term" value="F:ribonuclease III activity"/>
    <property type="evidence" value="ECO:0007669"/>
    <property type="project" value="InterPro"/>
</dbReference>
<dbReference type="AlphaFoldDB" id="A0AAV5GYN2"/>
<dbReference type="EMBL" id="BQKY01000017">
    <property type="protein sequence ID" value="GJN94467.1"/>
    <property type="molecule type" value="Genomic_DNA"/>
</dbReference>
<protein>
    <recommendedName>
        <fullName evidence="1">RNase III domain-containing protein</fullName>
    </recommendedName>
</protein>
<accession>A0AAV5GYN2</accession>
<dbReference type="GO" id="GO:0006396">
    <property type="term" value="P:RNA processing"/>
    <property type="evidence" value="ECO:0007669"/>
    <property type="project" value="InterPro"/>
</dbReference>
<dbReference type="InterPro" id="IPR000999">
    <property type="entry name" value="RNase_III_dom"/>
</dbReference>
<evidence type="ECO:0000313" key="2">
    <source>
        <dbReference type="EMBL" id="GJN94467.1"/>
    </source>
</evidence>
<organism evidence="2 3">
    <name type="scientific">Rhodotorula paludigena</name>
    <dbReference type="NCBI Taxonomy" id="86838"/>
    <lineage>
        <taxon>Eukaryota</taxon>
        <taxon>Fungi</taxon>
        <taxon>Dikarya</taxon>
        <taxon>Basidiomycota</taxon>
        <taxon>Pucciniomycotina</taxon>
        <taxon>Microbotryomycetes</taxon>
        <taxon>Sporidiobolales</taxon>
        <taxon>Sporidiobolaceae</taxon>
        <taxon>Rhodotorula</taxon>
    </lineage>
</organism>
<proteinExistence type="predicted"/>